<dbReference type="AlphaFoldDB" id="A0A2T6B0T1"/>
<dbReference type="PANTHER" id="PTHR31157">
    <property type="entry name" value="SCP DOMAIN-CONTAINING PROTEIN"/>
    <property type="match status" value="1"/>
</dbReference>
<dbReference type="SUPFAM" id="SSF55797">
    <property type="entry name" value="PR-1-like"/>
    <property type="match status" value="1"/>
</dbReference>
<keyword evidence="1" id="KW-0732">Signal</keyword>
<dbReference type="CDD" id="cd05379">
    <property type="entry name" value="CAP_bacterial"/>
    <property type="match status" value="1"/>
</dbReference>
<keyword evidence="4" id="KW-1185">Reference proteome</keyword>
<dbReference type="EMBL" id="QBKN01000006">
    <property type="protein sequence ID" value="PTX49671.1"/>
    <property type="molecule type" value="Genomic_DNA"/>
</dbReference>
<dbReference type="InterPro" id="IPR035940">
    <property type="entry name" value="CAP_sf"/>
</dbReference>
<feature type="chain" id="PRO_5015716810" description="SCP domain-containing protein" evidence="1">
    <location>
        <begin position="18"/>
        <end position="135"/>
    </location>
</feature>
<evidence type="ECO:0000256" key="1">
    <source>
        <dbReference type="SAM" id="SignalP"/>
    </source>
</evidence>
<dbReference type="Gene3D" id="3.40.33.10">
    <property type="entry name" value="CAP"/>
    <property type="match status" value="1"/>
</dbReference>
<dbReference type="PANTHER" id="PTHR31157:SF1">
    <property type="entry name" value="SCP DOMAIN-CONTAINING PROTEIN"/>
    <property type="match status" value="1"/>
</dbReference>
<accession>A0A2T6B0T1</accession>
<proteinExistence type="predicted"/>
<feature type="signal peptide" evidence="1">
    <location>
        <begin position="1"/>
        <end position="17"/>
    </location>
</feature>
<dbReference type="OrthoDB" id="9811255at2"/>
<evidence type="ECO:0000313" key="4">
    <source>
        <dbReference type="Proteomes" id="UP000244069"/>
    </source>
</evidence>
<name>A0A2T6B0T1_9RHOB</name>
<sequence length="135" mass="14830">MRGLVLALCLVAAPAAAWEPLNTYREGQGLAPLERAPALEEMAARHASDMAEKGYFDHVSPDGRGLTERARAVGYRYCNLAENIALGQRSPGEVFASWRNSTPHRENMRLAEVTEYGLARAQGDYWVLVLGRPGC</sequence>
<reference evidence="3 4" key="1">
    <citation type="submission" date="2018-04" db="EMBL/GenBank/DDBJ databases">
        <title>Genomic Encyclopedia of Archaeal and Bacterial Type Strains, Phase II (KMG-II): from individual species to whole genera.</title>
        <authorList>
            <person name="Goeker M."/>
        </authorList>
    </citation>
    <scope>NUCLEOTIDE SEQUENCE [LARGE SCALE GENOMIC DNA]</scope>
    <source>
        <strain evidence="3 4">DSM 29329</strain>
    </source>
</reference>
<evidence type="ECO:0000259" key="2">
    <source>
        <dbReference type="Pfam" id="PF00188"/>
    </source>
</evidence>
<dbReference type="Pfam" id="PF00188">
    <property type="entry name" value="CAP"/>
    <property type="match status" value="1"/>
</dbReference>
<comment type="caution">
    <text evidence="3">The sequence shown here is derived from an EMBL/GenBank/DDBJ whole genome shotgun (WGS) entry which is preliminary data.</text>
</comment>
<evidence type="ECO:0000313" key="3">
    <source>
        <dbReference type="EMBL" id="PTX49671.1"/>
    </source>
</evidence>
<protein>
    <recommendedName>
        <fullName evidence="2">SCP domain-containing protein</fullName>
    </recommendedName>
</protein>
<feature type="domain" description="SCP" evidence="2">
    <location>
        <begin position="20"/>
        <end position="126"/>
    </location>
</feature>
<dbReference type="Proteomes" id="UP000244069">
    <property type="component" value="Unassembled WGS sequence"/>
</dbReference>
<dbReference type="RefSeq" id="WP_107975290.1">
    <property type="nucleotide sequence ID" value="NZ_BMEZ01000006.1"/>
</dbReference>
<organism evidence="3 4">
    <name type="scientific">Allosediminivita pacifica</name>
    <dbReference type="NCBI Taxonomy" id="1267769"/>
    <lineage>
        <taxon>Bacteria</taxon>
        <taxon>Pseudomonadati</taxon>
        <taxon>Pseudomonadota</taxon>
        <taxon>Alphaproteobacteria</taxon>
        <taxon>Rhodobacterales</taxon>
        <taxon>Paracoccaceae</taxon>
        <taxon>Allosediminivita</taxon>
    </lineage>
</organism>
<dbReference type="InterPro" id="IPR014044">
    <property type="entry name" value="CAP_dom"/>
</dbReference>
<gene>
    <name evidence="3" type="ORF">C8N44_10647</name>
</gene>